<protein>
    <recommendedName>
        <fullName evidence="6">Probable membrane transporter protein</fullName>
    </recommendedName>
</protein>
<evidence type="ECO:0000256" key="6">
    <source>
        <dbReference type="RuleBase" id="RU363041"/>
    </source>
</evidence>
<evidence type="ECO:0000256" key="3">
    <source>
        <dbReference type="ARBA" id="ARBA00022692"/>
    </source>
</evidence>
<evidence type="ECO:0000256" key="4">
    <source>
        <dbReference type="ARBA" id="ARBA00022989"/>
    </source>
</evidence>
<keyword evidence="4 6" id="KW-1133">Transmembrane helix</keyword>
<keyword evidence="6" id="KW-1003">Cell membrane</keyword>
<evidence type="ECO:0000256" key="1">
    <source>
        <dbReference type="ARBA" id="ARBA00004141"/>
    </source>
</evidence>
<feature type="transmembrane region" description="Helical" evidence="6">
    <location>
        <begin position="185"/>
        <end position="204"/>
    </location>
</feature>
<comment type="subcellular location">
    <subcellularLocation>
        <location evidence="6">Cell membrane</location>
        <topology evidence="6">Multi-pass membrane protein</topology>
    </subcellularLocation>
    <subcellularLocation>
        <location evidence="1">Membrane</location>
        <topology evidence="1">Multi-pass membrane protein</topology>
    </subcellularLocation>
</comment>
<dbReference type="EMBL" id="JBHSED010000035">
    <property type="protein sequence ID" value="MFC4305055.1"/>
    <property type="molecule type" value="Genomic_DNA"/>
</dbReference>
<evidence type="ECO:0000256" key="2">
    <source>
        <dbReference type="ARBA" id="ARBA00009142"/>
    </source>
</evidence>
<dbReference type="InterPro" id="IPR051598">
    <property type="entry name" value="TSUP/Inactive_protease-like"/>
</dbReference>
<keyword evidence="3 6" id="KW-0812">Transmembrane</keyword>
<evidence type="ECO:0000313" key="7">
    <source>
        <dbReference type="EMBL" id="MFC4305055.1"/>
    </source>
</evidence>
<dbReference type="Pfam" id="PF01925">
    <property type="entry name" value="TauE"/>
    <property type="match status" value="1"/>
</dbReference>
<dbReference type="PANTHER" id="PTHR43701:SF13">
    <property type="entry name" value="MEMBRANE TRANSPORTER PROTEIN YRKJ-RELATED"/>
    <property type="match status" value="1"/>
</dbReference>
<feature type="transmembrane region" description="Helical" evidence="6">
    <location>
        <begin position="56"/>
        <end position="75"/>
    </location>
</feature>
<comment type="similarity">
    <text evidence="2 6">Belongs to the 4-toluene sulfonate uptake permease (TSUP) (TC 2.A.102) family.</text>
</comment>
<feature type="transmembrane region" description="Helical" evidence="6">
    <location>
        <begin position="150"/>
        <end position="179"/>
    </location>
</feature>
<keyword evidence="5 6" id="KW-0472">Membrane</keyword>
<feature type="transmembrane region" description="Helical" evidence="6">
    <location>
        <begin position="216"/>
        <end position="233"/>
    </location>
</feature>
<accession>A0ABV8SDG1</accession>
<gene>
    <name evidence="7" type="ORF">ACFO1S_16605</name>
</gene>
<evidence type="ECO:0000313" key="8">
    <source>
        <dbReference type="Proteomes" id="UP001595755"/>
    </source>
</evidence>
<reference evidence="8" key="1">
    <citation type="journal article" date="2019" name="Int. J. Syst. Evol. Microbiol.">
        <title>The Global Catalogue of Microorganisms (GCM) 10K type strain sequencing project: providing services to taxonomists for standard genome sequencing and annotation.</title>
        <authorList>
            <consortium name="The Broad Institute Genomics Platform"/>
            <consortium name="The Broad Institute Genome Sequencing Center for Infectious Disease"/>
            <person name="Wu L."/>
            <person name="Ma J."/>
        </authorList>
    </citation>
    <scope>NUCLEOTIDE SEQUENCE [LARGE SCALE GENOMIC DNA]</scope>
    <source>
        <strain evidence="8">CGMCC 4.1641</strain>
    </source>
</reference>
<keyword evidence="8" id="KW-1185">Reference proteome</keyword>
<feature type="transmembrane region" description="Helical" evidence="6">
    <location>
        <begin position="245"/>
        <end position="262"/>
    </location>
</feature>
<comment type="caution">
    <text evidence="7">The sequence shown here is derived from an EMBL/GenBank/DDBJ whole genome shotgun (WGS) entry which is preliminary data.</text>
</comment>
<dbReference type="PANTHER" id="PTHR43701">
    <property type="entry name" value="MEMBRANE TRANSPORTER PROTEIN MJ0441-RELATED"/>
    <property type="match status" value="1"/>
</dbReference>
<feature type="transmembrane region" description="Helical" evidence="6">
    <location>
        <begin position="84"/>
        <end position="104"/>
    </location>
</feature>
<feature type="transmembrane region" description="Helical" evidence="6">
    <location>
        <begin position="110"/>
        <end position="129"/>
    </location>
</feature>
<proteinExistence type="inferred from homology"/>
<dbReference type="InterPro" id="IPR002781">
    <property type="entry name" value="TM_pro_TauE-like"/>
</dbReference>
<dbReference type="Proteomes" id="UP001595755">
    <property type="component" value="Unassembled WGS sequence"/>
</dbReference>
<dbReference type="RefSeq" id="WP_378127155.1">
    <property type="nucleotide sequence ID" value="NZ_JBHSED010000035.1"/>
</dbReference>
<name>A0ABV8SDG1_9BACL</name>
<organism evidence="7 8">
    <name type="scientific">Cohnella boryungensis</name>
    <dbReference type="NCBI Taxonomy" id="768479"/>
    <lineage>
        <taxon>Bacteria</taxon>
        <taxon>Bacillati</taxon>
        <taxon>Bacillota</taxon>
        <taxon>Bacilli</taxon>
        <taxon>Bacillales</taxon>
        <taxon>Paenibacillaceae</taxon>
        <taxon>Cohnella</taxon>
    </lineage>
</organism>
<evidence type="ECO:0000256" key="5">
    <source>
        <dbReference type="ARBA" id="ARBA00023136"/>
    </source>
</evidence>
<feature type="transmembrane region" description="Helical" evidence="6">
    <location>
        <begin position="9"/>
        <end position="36"/>
    </location>
</feature>
<sequence length="263" mass="26765">MGLGMDSGLILLLFAIGFVGSMLSGMVGIGGSIISYPMLLYIPPVLGFAAFSAQQASSVIAVQVFFATLAGLFVFRKGGYIDKALVLVMGSAIVIGSFAGGYGSRFLADSAINLTYAILALIAAAMMFLPRGGQEDRDRSKPSFNKPTAFVLAAIIGVVSGIVGAAGAFITVPVMLVVLRIPTRAAIASSLAITFVSSIGTVAGKLFGGHILPGPSVVLVVASLIAAPIGAAISKRVGTRSLQRILMALIAAASLKIGADLFL</sequence>